<evidence type="ECO:0000259" key="3">
    <source>
        <dbReference type="PROSITE" id="PS51462"/>
    </source>
</evidence>
<dbReference type="OrthoDB" id="65827at2"/>
<dbReference type="AlphaFoldDB" id="A0A2V5KTL5"/>
<dbReference type="Proteomes" id="UP000247476">
    <property type="component" value="Unassembled WGS sequence"/>
</dbReference>
<sequence length="152" mass="17143">MKPIRNSAKAIIRRDGKLLLTKNKDAEGYFFLFPGGGQEPGEQLSDAVVRECIEETGRTVSVGELVHVREYIGKNHQFAEWDSDIHQVEFYFLCELTDAEERAFDGHNPDSAQVGVEWIEIDRLDDIRLYPQTLIGLIRGGSTGRTYLGDAN</sequence>
<evidence type="ECO:0000256" key="2">
    <source>
        <dbReference type="ARBA" id="ARBA00022801"/>
    </source>
</evidence>
<dbReference type="InterPro" id="IPR000086">
    <property type="entry name" value="NUDIX_hydrolase_dom"/>
</dbReference>
<dbReference type="GO" id="GO:0016787">
    <property type="term" value="F:hydrolase activity"/>
    <property type="evidence" value="ECO:0007669"/>
    <property type="project" value="UniProtKB-KW"/>
</dbReference>
<accession>A0A2V5KTL5</accession>
<evidence type="ECO:0000313" key="4">
    <source>
        <dbReference type="EMBL" id="PYI55107.1"/>
    </source>
</evidence>
<dbReference type="Pfam" id="PF00293">
    <property type="entry name" value="NUDIX"/>
    <property type="match status" value="1"/>
</dbReference>
<dbReference type="CDD" id="cd18880">
    <property type="entry name" value="NUDIX_ADPRase"/>
    <property type="match status" value="1"/>
</dbReference>
<name>A0A2V5KTL5_9BACL</name>
<dbReference type="RefSeq" id="WP_110840101.1">
    <property type="nucleotide sequence ID" value="NZ_QJVJ01000004.1"/>
</dbReference>
<dbReference type="PROSITE" id="PS51462">
    <property type="entry name" value="NUDIX"/>
    <property type="match status" value="1"/>
</dbReference>
<dbReference type="PANTHER" id="PTHR43046">
    <property type="entry name" value="GDP-MANNOSE MANNOSYL HYDROLASE"/>
    <property type="match status" value="1"/>
</dbReference>
<evidence type="ECO:0000256" key="1">
    <source>
        <dbReference type="ARBA" id="ARBA00001946"/>
    </source>
</evidence>
<dbReference type="InterPro" id="IPR015797">
    <property type="entry name" value="NUDIX_hydrolase-like_dom_sf"/>
</dbReference>
<dbReference type="PANTHER" id="PTHR43046:SF14">
    <property type="entry name" value="MUTT_NUDIX FAMILY PROTEIN"/>
    <property type="match status" value="1"/>
</dbReference>
<keyword evidence="2 4" id="KW-0378">Hydrolase</keyword>
<keyword evidence="5" id="KW-1185">Reference proteome</keyword>
<proteinExistence type="predicted"/>
<dbReference type="Gene3D" id="3.90.79.10">
    <property type="entry name" value="Nucleoside Triphosphate Pyrophosphohydrolase"/>
    <property type="match status" value="1"/>
</dbReference>
<evidence type="ECO:0000313" key="5">
    <source>
        <dbReference type="Proteomes" id="UP000247476"/>
    </source>
</evidence>
<feature type="domain" description="Nudix hydrolase" evidence="3">
    <location>
        <begin position="3"/>
        <end position="142"/>
    </location>
</feature>
<protein>
    <submittedName>
        <fullName evidence="4">NUDIX hydrolase</fullName>
    </submittedName>
</protein>
<gene>
    <name evidence="4" type="ORF">DLM86_11300</name>
</gene>
<reference evidence="4 5" key="1">
    <citation type="submission" date="2018-05" db="EMBL/GenBank/DDBJ databases">
        <title>Paenibacillus flagellatus sp. nov., isolated from selenium mineral soil.</title>
        <authorList>
            <person name="Dai X."/>
        </authorList>
    </citation>
    <scope>NUCLEOTIDE SEQUENCE [LARGE SCALE GENOMIC DNA]</scope>
    <source>
        <strain evidence="4 5">DXL2</strain>
    </source>
</reference>
<comment type="caution">
    <text evidence="4">The sequence shown here is derived from an EMBL/GenBank/DDBJ whole genome shotgun (WGS) entry which is preliminary data.</text>
</comment>
<comment type="cofactor">
    <cofactor evidence="1">
        <name>Mg(2+)</name>
        <dbReference type="ChEBI" id="CHEBI:18420"/>
    </cofactor>
</comment>
<organism evidence="4 5">
    <name type="scientific">Paenibacillus flagellatus</name>
    <dbReference type="NCBI Taxonomy" id="2211139"/>
    <lineage>
        <taxon>Bacteria</taxon>
        <taxon>Bacillati</taxon>
        <taxon>Bacillota</taxon>
        <taxon>Bacilli</taxon>
        <taxon>Bacillales</taxon>
        <taxon>Paenibacillaceae</taxon>
        <taxon>Paenibacillus</taxon>
    </lineage>
</organism>
<dbReference type="SUPFAM" id="SSF55811">
    <property type="entry name" value="Nudix"/>
    <property type="match status" value="1"/>
</dbReference>
<dbReference type="EMBL" id="QJVJ01000004">
    <property type="protein sequence ID" value="PYI55107.1"/>
    <property type="molecule type" value="Genomic_DNA"/>
</dbReference>